<evidence type="ECO:0000256" key="3">
    <source>
        <dbReference type="ARBA" id="ARBA00022514"/>
    </source>
</evidence>
<dbReference type="InterPro" id="IPR006052">
    <property type="entry name" value="TNF_dom"/>
</dbReference>
<dbReference type="GO" id="GO:0005125">
    <property type="term" value="F:cytokine activity"/>
    <property type="evidence" value="ECO:0007669"/>
    <property type="project" value="UniProtKB-KW"/>
</dbReference>
<feature type="region of interest" description="Disordered" evidence="7">
    <location>
        <begin position="1"/>
        <end position="50"/>
    </location>
</feature>
<evidence type="ECO:0000256" key="4">
    <source>
        <dbReference type="ARBA" id="ARBA00022525"/>
    </source>
</evidence>
<dbReference type="GO" id="GO:0016020">
    <property type="term" value="C:membrane"/>
    <property type="evidence" value="ECO:0007669"/>
    <property type="project" value="InterPro"/>
</dbReference>
<gene>
    <name evidence="9" type="ORF">Ocin01_04796</name>
</gene>
<dbReference type="OrthoDB" id="5947373at2759"/>
<evidence type="ECO:0000313" key="10">
    <source>
        <dbReference type="Proteomes" id="UP000094527"/>
    </source>
</evidence>
<evidence type="ECO:0000256" key="2">
    <source>
        <dbReference type="ARBA" id="ARBA00008670"/>
    </source>
</evidence>
<comment type="caution">
    <text evidence="9">The sequence shown here is derived from an EMBL/GenBank/DDBJ whole genome shotgun (WGS) entry which is preliminary data.</text>
</comment>
<dbReference type="PANTHER" id="PTHR15151:SF24">
    <property type="entry name" value="A PROLIFERATION-INDUCING LIGAND-LIKE PROTEIN-RELATED"/>
    <property type="match status" value="1"/>
</dbReference>
<dbReference type="EMBL" id="LJIJ01000135">
    <property type="protein sequence ID" value="ODN01901.1"/>
    <property type="molecule type" value="Genomic_DNA"/>
</dbReference>
<comment type="subcellular location">
    <subcellularLocation>
        <location evidence="1">Secreted</location>
    </subcellularLocation>
</comment>
<dbReference type="Pfam" id="PF00229">
    <property type="entry name" value="TNF"/>
    <property type="match status" value="1"/>
</dbReference>
<keyword evidence="6" id="KW-0325">Glycoprotein</keyword>
<evidence type="ECO:0000259" key="8">
    <source>
        <dbReference type="PROSITE" id="PS50049"/>
    </source>
</evidence>
<dbReference type="PANTHER" id="PTHR15151">
    <property type="entry name" value="PROTEIN EIGER"/>
    <property type="match status" value="1"/>
</dbReference>
<feature type="domain" description="THD" evidence="8">
    <location>
        <begin position="498"/>
        <end position="652"/>
    </location>
</feature>
<keyword evidence="4" id="KW-0964">Secreted</keyword>
<evidence type="ECO:0000313" key="9">
    <source>
        <dbReference type="EMBL" id="ODN01901.1"/>
    </source>
</evidence>
<keyword evidence="5" id="KW-1015">Disulfide bond</keyword>
<feature type="region of interest" description="Disordered" evidence="7">
    <location>
        <begin position="401"/>
        <end position="422"/>
    </location>
</feature>
<comment type="similarity">
    <text evidence="2">Belongs to the tumor necrosis factor family.</text>
</comment>
<dbReference type="GO" id="GO:0005615">
    <property type="term" value="C:extracellular space"/>
    <property type="evidence" value="ECO:0007669"/>
    <property type="project" value="UniProtKB-KW"/>
</dbReference>
<dbReference type="InterPro" id="IPR008983">
    <property type="entry name" value="Tumour_necrosis_fac-like_dom"/>
</dbReference>
<sequence>MHVPLDLVHETHMHKSKGTIITKDTKTTGSTTSDTGESQQNEAAPVAGRPSAHLRPLSILSSLSFLKLRSSNAWTRTRQRANGFQNELTEDEEVVVHFKRPVDCTSSPIEKTKRTELNSNQKVPCNIQNAHQVKDCYANLLNSLPNVIHNESSNKLYSKKVEAKAQHSRSGDNQVHLNKVSHIYGSVENSVGFTGSFALHNSGRMCDQGRDLMTKQQSVSLHNLDDELNKPPRNQACTAGVNHKSWWRVEGGSYLEVRASHLLKLVCLLMVLTFVAAFTFHSRIRQLEAQRTELIQELSGVKMHLEILIDRMDTVVSLAIPTKSSRAASFHSEQLEGDDSSMDAKEESDQILEKVGARNGKRVLVKRSAAAGRTTKDLQFPSSSFSFNTLNNGSAAFDNLDDTWSPGVTPKDEKTKSPKGNLRNKRLSRKVRKLVRKELKDFKAAQRIKLNTLKRKLSESRLQKRLLKLSCCIENTSSSHNLSKYPGDAEIRQKTGVRAAYLQIDGTSVNIKKPKLELIGPWYLPESGDDIGFNDLWYNNLALDSNGTTIIFEESGLYMIYSQVFYQLQRSPKSHGSPLGYRIYLKKSQNKRAIPIAECVPSYPQTVYQTCFTQVTWFVEAQDEIYLEHFTDSLPMIDALRSGQTFLGIVQLSM</sequence>
<dbReference type="PROSITE" id="PS50049">
    <property type="entry name" value="THD_2"/>
    <property type="match status" value="1"/>
</dbReference>
<keyword evidence="10" id="KW-1185">Reference proteome</keyword>
<feature type="region of interest" description="Disordered" evidence="7">
    <location>
        <begin position="329"/>
        <end position="350"/>
    </location>
</feature>
<evidence type="ECO:0000256" key="6">
    <source>
        <dbReference type="ARBA" id="ARBA00023180"/>
    </source>
</evidence>
<evidence type="ECO:0000256" key="5">
    <source>
        <dbReference type="ARBA" id="ARBA00023157"/>
    </source>
</evidence>
<evidence type="ECO:0000256" key="7">
    <source>
        <dbReference type="SAM" id="MobiDB-lite"/>
    </source>
</evidence>
<dbReference type="GO" id="GO:0006955">
    <property type="term" value="P:immune response"/>
    <property type="evidence" value="ECO:0007669"/>
    <property type="project" value="InterPro"/>
</dbReference>
<feature type="compositionally biased region" description="Low complexity" evidence="7">
    <location>
        <begin position="18"/>
        <end position="36"/>
    </location>
</feature>
<organism evidence="9 10">
    <name type="scientific">Orchesella cincta</name>
    <name type="common">Springtail</name>
    <name type="synonym">Podura cincta</name>
    <dbReference type="NCBI Taxonomy" id="48709"/>
    <lineage>
        <taxon>Eukaryota</taxon>
        <taxon>Metazoa</taxon>
        <taxon>Ecdysozoa</taxon>
        <taxon>Arthropoda</taxon>
        <taxon>Hexapoda</taxon>
        <taxon>Collembola</taxon>
        <taxon>Entomobryomorpha</taxon>
        <taxon>Entomobryoidea</taxon>
        <taxon>Orchesellidae</taxon>
        <taxon>Orchesellinae</taxon>
        <taxon>Orchesella</taxon>
    </lineage>
</organism>
<dbReference type="Gene3D" id="2.60.120.40">
    <property type="match status" value="1"/>
</dbReference>
<dbReference type="GO" id="GO:0005164">
    <property type="term" value="F:tumor necrosis factor receptor binding"/>
    <property type="evidence" value="ECO:0007669"/>
    <property type="project" value="InterPro"/>
</dbReference>
<evidence type="ECO:0000256" key="1">
    <source>
        <dbReference type="ARBA" id="ARBA00004613"/>
    </source>
</evidence>
<reference evidence="9 10" key="1">
    <citation type="journal article" date="2016" name="Genome Biol. Evol.">
        <title>Gene Family Evolution Reflects Adaptation to Soil Environmental Stressors in the Genome of the Collembolan Orchesella cincta.</title>
        <authorList>
            <person name="Faddeeva-Vakhrusheva A."/>
            <person name="Derks M.F."/>
            <person name="Anvar S.Y."/>
            <person name="Agamennone V."/>
            <person name="Suring W."/>
            <person name="Smit S."/>
            <person name="van Straalen N.M."/>
            <person name="Roelofs D."/>
        </authorList>
    </citation>
    <scope>NUCLEOTIDE SEQUENCE [LARGE SCALE GENOMIC DNA]</scope>
    <source>
        <tissue evidence="9">Mixed pool</tissue>
    </source>
</reference>
<name>A0A1D2N9I3_ORCCI</name>
<keyword evidence="3" id="KW-0202">Cytokine</keyword>
<protein>
    <recommendedName>
        <fullName evidence="8">THD domain-containing protein</fullName>
    </recommendedName>
</protein>
<dbReference type="Proteomes" id="UP000094527">
    <property type="component" value="Unassembled WGS sequence"/>
</dbReference>
<dbReference type="SUPFAM" id="SSF49842">
    <property type="entry name" value="TNF-like"/>
    <property type="match status" value="1"/>
</dbReference>
<dbReference type="AlphaFoldDB" id="A0A1D2N9I3"/>
<dbReference type="InterPro" id="IPR051748">
    <property type="entry name" value="TNF_Ligand_Superfamily"/>
</dbReference>
<accession>A0A1D2N9I3</accession>
<proteinExistence type="inferred from homology"/>